<evidence type="ECO:0008006" key="4">
    <source>
        <dbReference type="Google" id="ProtNLM"/>
    </source>
</evidence>
<protein>
    <recommendedName>
        <fullName evidence="4">YcxB-like protein domain-containing protein</fullName>
    </recommendedName>
</protein>
<comment type="caution">
    <text evidence="2">The sequence shown here is derived from an EMBL/GenBank/DDBJ whole genome shotgun (WGS) entry which is preliminary data.</text>
</comment>
<feature type="transmembrane region" description="Helical" evidence="1">
    <location>
        <begin position="83"/>
        <end position="102"/>
    </location>
</feature>
<dbReference type="Proteomes" id="UP001500840">
    <property type="component" value="Unassembled WGS sequence"/>
</dbReference>
<keyword evidence="1" id="KW-1133">Transmembrane helix</keyword>
<evidence type="ECO:0000313" key="2">
    <source>
        <dbReference type="EMBL" id="GAA4462958.1"/>
    </source>
</evidence>
<evidence type="ECO:0000313" key="3">
    <source>
        <dbReference type="Proteomes" id="UP001500840"/>
    </source>
</evidence>
<keyword evidence="1" id="KW-0812">Transmembrane</keyword>
<organism evidence="2 3">
    <name type="scientific">Novipirellula rosea</name>
    <dbReference type="NCBI Taxonomy" id="1031540"/>
    <lineage>
        <taxon>Bacteria</taxon>
        <taxon>Pseudomonadati</taxon>
        <taxon>Planctomycetota</taxon>
        <taxon>Planctomycetia</taxon>
        <taxon>Pirellulales</taxon>
        <taxon>Pirellulaceae</taxon>
        <taxon>Novipirellula</taxon>
    </lineage>
</organism>
<reference evidence="3" key="1">
    <citation type="journal article" date="2019" name="Int. J. Syst. Evol. Microbiol.">
        <title>The Global Catalogue of Microorganisms (GCM) 10K type strain sequencing project: providing services to taxonomists for standard genome sequencing and annotation.</title>
        <authorList>
            <consortium name="The Broad Institute Genomics Platform"/>
            <consortium name="The Broad Institute Genome Sequencing Center for Infectious Disease"/>
            <person name="Wu L."/>
            <person name="Ma J."/>
        </authorList>
    </citation>
    <scope>NUCLEOTIDE SEQUENCE [LARGE SCALE GENOMIC DNA]</scope>
    <source>
        <strain evidence="3">JCM 17759</strain>
    </source>
</reference>
<gene>
    <name evidence="2" type="ORF">GCM10023156_47490</name>
</gene>
<proteinExistence type="predicted"/>
<keyword evidence="1" id="KW-0472">Membrane</keyword>
<sequence>MWDSAMSDSVNPYQPVATPSDAVSAVAADGDVHFSSNQSQLRFAESQYLLRQQSFRLFFGSLAMIACSMFAIALILWRFPNPFSFVAALVGTMAISSCLYLAMVHSAKMKIREQLRTHGLVQDYQCTIRLDPDRVVLTSPLGTYAWRNENVKVYRTRKGVLLCPEPFLFVFIAKTSDFKDATYSEFRKRLFARKATVSSASHENS</sequence>
<name>A0ABP8NCD4_9BACT</name>
<feature type="transmembrane region" description="Helical" evidence="1">
    <location>
        <begin position="57"/>
        <end position="77"/>
    </location>
</feature>
<keyword evidence="3" id="KW-1185">Reference proteome</keyword>
<evidence type="ECO:0000256" key="1">
    <source>
        <dbReference type="SAM" id="Phobius"/>
    </source>
</evidence>
<accession>A0ABP8NCD4</accession>
<dbReference type="EMBL" id="BAABGA010000064">
    <property type="protein sequence ID" value="GAA4462958.1"/>
    <property type="molecule type" value="Genomic_DNA"/>
</dbReference>